<keyword evidence="4 5" id="KW-0067">ATP-binding</keyword>
<keyword evidence="3 5" id="KW-0547">Nucleotide-binding</keyword>
<evidence type="ECO:0000256" key="5">
    <source>
        <dbReference type="HAMAP-Rule" id="MF_00397"/>
    </source>
</evidence>
<keyword evidence="7" id="KW-1185">Reference proteome</keyword>
<dbReference type="GO" id="GO:0005524">
    <property type="term" value="F:ATP binding"/>
    <property type="evidence" value="ECO:0007669"/>
    <property type="project" value="UniProtKB-KW"/>
</dbReference>
<comment type="catalytic activity">
    <reaction evidence="1 5">
        <text>3'-dephospho-CoA + ATP = 2'-(5''-triphospho-alpha-D-ribosyl)-3'-dephospho-CoA + adenine</text>
        <dbReference type="Rhea" id="RHEA:15117"/>
        <dbReference type="ChEBI" id="CHEBI:16708"/>
        <dbReference type="ChEBI" id="CHEBI:30616"/>
        <dbReference type="ChEBI" id="CHEBI:57328"/>
        <dbReference type="ChEBI" id="CHEBI:61378"/>
        <dbReference type="EC" id="2.4.2.52"/>
    </reaction>
</comment>
<evidence type="ECO:0000313" key="6">
    <source>
        <dbReference type="EMBL" id="AZK44418.1"/>
    </source>
</evidence>
<dbReference type="GO" id="GO:0016757">
    <property type="term" value="F:glycosyltransferase activity"/>
    <property type="evidence" value="ECO:0007669"/>
    <property type="project" value="UniProtKB-KW"/>
</dbReference>
<comment type="similarity">
    <text evidence="5">Belongs to the CitG/MdcB family.</text>
</comment>
<keyword evidence="6" id="KW-0328">Glycosyltransferase</keyword>
<keyword evidence="2 5" id="KW-0808">Transferase</keyword>
<evidence type="ECO:0000256" key="2">
    <source>
        <dbReference type="ARBA" id="ARBA00022679"/>
    </source>
</evidence>
<accession>A0A3Q8S7T6</accession>
<dbReference type="InterPro" id="IPR017551">
    <property type="entry name" value="TriPribosyl-deP-CoA_syn_CitG"/>
</dbReference>
<dbReference type="Pfam" id="PF01874">
    <property type="entry name" value="CitG"/>
    <property type="match status" value="1"/>
</dbReference>
<dbReference type="HAMAP" id="MF_00397">
    <property type="entry name" value="CitG"/>
    <property type="match status" value="1"/>
</dbReference>
<evidence type="ECO:0000256" key="3">
    <source>
        <dbReference type="ARBA" id="ARBA00022741"/>
    </source>
</evidence>
<dbReference type="GO" id="GO:0051191">
    <property type="term" value="P:prosthetic group biosynthetic process"/>
    <property type="evidence" value="ECO:0007669"/>
    <property type="project" value="TreeGrafter"/>
</dbReference>
<dbReference type="AlphaFoldDB" id="A0A3Q8S7T6"/>
<reference evidence="6 7" key="1">
    <citation type="journal article" date="2020" name="Int. J. Syst. Evol. Microbiol.">
        <title>Description of Erysipelothrix piscisicarius sp. nov., an emergent fish pathogen, and assessment of virulence using a tiger barb (Puntigrus tetrazona) infection model.</title>
        <authorList>
            <person name="Pomaranski E.K."/>
            <person name="Griffin M.J."/>
            <person name="Camus A.C."/>
            <person name="Armwood A.R."/>
            <person name="Shelley J."/>
            <person name="Waldbieser G.C."/>
            <person name="LaFrentz B.R."/>
            <person name="Garcia J.C."/>
            <person name="Yanong R."/>
            <person name="Soto E."/>
        </authorList>
    </citation>
    <scope>NUCLEOTIDE SEQUENCE [LARGE SCALE GENOMIC DNA]</scope>
    <source>
        <strain evidence="6 7">15TAL0474</strain>
    </source>
</reference>
<organism evidence="6 7">
    <name type="scientific">Erysipelothrix piscisicarius</name>
    <dbReference type="NCBI Taxonomy" id="2485784"/>
    <lineage>
        <taxon>Bacteria</taxon>
        <taxon>Bacillati</taxon>
        <taxon>Bacillota</taxon>
        <taxon>Erysipelotrichia</taxon>
        <taxon>Erysipelotrichales</taxon>
        <taxon>Erysipelotrichaceae</taxon>
        <taxon>Erysipelothrix</taxon>
    </lineage>
</organism>
<evidence type="ECO:0000313" key="7">
    <source>
        <dbReference type="Proteomes" id="UP000278804"/>
    </source>
</evidence>
<dbReference type="PANTHER" id="PTHR30201">
    <property type="entry name" value="TRIPHOSPHORIBOSYL-DEPHOSPHO-COA SYNTHASE"/>
    <property type="match status" value="1"/>
</dbReference>
<dbReference type="PANTHER" id="PTHR30201:SF2">
    <property type="entry name" value="2-(5''-TRIPHOSPHORIBOSYL)-3'-DEPHOSPHOCOENZYME-A SYNTHASE"/>
    <property type="match status" value="1"/>
</dbReference>
<dbReference type="RefSeq" id="WP_125164591.1">
    <property type="nucleotide sequence ID" value="NZ_CP034234.1"/>
</dbReference>
<name>A0A3Q8S7T6_9FIRM</name>
<dbReference type="NCBIfam" id="TIGR03125">
    <property type="entry name" value="citrate_citG"/>
    <property type="match status" value="1"/>
</dbReference>
<protein>
    <recommendedName>
        <fullName evidence="5">Probable 2-(5''-triphosphoribosyl)-3'-dephosphocoenzyme-A synthase</fullName>
        <shortName evidence="5">2-(5''-triphosphoribosyl)-3'-dephospho-CoA synthase</shortName>
        <ecNumber evidence="5">2.4.2.52</ecNumber>
    </recommendedName>
</protein>
<dbReference type="GO" id="GO:0046917">
    <property type="term" value="F:triphosphoribosyl-dephospho-CoA synthase activity"/>
    <property type="evidence" value="ECO:0007669"/>
    <property type="project" value="UniProtKB-UniRule"/>
</dbReference>
<dbReference type="EMBL" id="CP034234">
    <property type="protein sequence ID" value="AZK44418.1"/>
    <property type="molecule type" value="Genomic_DNA"/>
</dbReference>
<evidence type="ECO:0000256" key="1">
    <source>
        <dbReference type="ARBA" id="ARBA00001210"/>
    </source>
</evidence>
<proteinExistence type="inferred from homology"/>
<gene>
    <name evidence="5 6" type="primary">citG</name>
    <name evidence="6" type="ORF">EEI45_06405</name>
</gene>
<evidence type="ECO:0000256" key="4">
    <source>
        <dbReference type="ARBA" id="ARBA00022840"/>
    </source>
</evidence>
<dbReference type="Gene3D" id="1.10.4200.10">
    <property type="entry name" value="Triphosphoribosyl-dephospho-CoA protein"/>
    <property type="match status" value="1"/>
</dbReference>
<dbReference type="EC" id="2.4.2.52" evidence="5"/>
<dbReference type="InterPro" id="IPR002736">
    <property type="entry name" value="CitG"/>
</dbReference>
<dbReference type="Proteomes" id="UP000278804">
    <property type="component" value="Chromosome"/>
</dbReference>
<dbReference type="KEGG" id="eri:EEI45_06405"/>
<sequence>MKKNKIVLLALKSLILEVSLYPKPGLVDPLDSGSHDDMDYNMFIESCFALVPGFEAYFDAGLQHQGSLPELFNVIRKVGIENERAMFDATSNVNTHKGANFLYGVVIAAIAYLKTPDLKTLREGIQAMTAGLVEAELSSLTSFRTHGERMFRDYGFTGIRGEVEMGIPHVFEVALPILDSEDDQEVARKKALLALMRSNNDTNMVKRGGIEGLEYGKFLAHCDYNDLDAHLIQMNHAFIERNLSPGGTADLLALSIFIQMYRDQRLKDAD</sequence>